<evidence type="ECO:0000256" key="2">
    <source>
        <dbReference type="SAM" id="MobiDB-lite"/>
    </source>
</evidence>
<name>A0A6A5BC64_NAEFO</name>
<protein>
    <submittedName>
        <fullName evidence="3">Uncharacterized protein</fullName>
    </submittedName>
</protein>
<gene>
    <name evidence="3" type="ORF">FDP41_009385</name>
</gene>
<keyword evidence="1" id="KW-0175">Coiled coil</keyword>
<evidence type="ECO:0000313" key="4">
    <source>
        <dbReference type="Proteomes" id="UP000444721"/>
    </source>
</evidence>
<keyword evidence="4" id="KW-1185">Reference proteome</keyword>
<dbReference type="VEuPathDB" id="AmoebaDB:NfTy_062030"/>
<dbReference type="GeneID" id="68116601"/>
<dbReference type="VEuPathDB" id="AmoebaDB:FDP41_009385"/>
<dbReference type="OrthoDB" id="10519656at2759"/>
<accession>A0A6A5BC64</accession>
<feature type="coiled-coil region" evidence="1">
    <location>
        <begin position="89"/>
        <end position="116"/>
    </location>
</feature>
<feature type="region of interest" description="Disordered" evidence="2">
    <location>
        <begin position="37"/>
        <end position="56"/>
    </location>
</feature>
<dbReference type="Proteomes" id="UP000444721">
    <property type="component" value="Unassembled WGS sequence"/>
</dbReference>
<dbReference type="VEuPathDB" id="AmoebaDB:NF0102640"/>
<reference evidence="3 4" key="1">
    <citation type="journal article" date="2019" name="Sci. Rep.">
        <title>Nanopore sequencing improves the draft genome of the human pathogenic amoeba Naegleria fowleri.</title>
        <authorList>
            <person name="Liechti N."/>
            <person name="Schurch N."/>
            <person name="Bruggmann R."/>
            <person name="Wittwer M."/>
        </authorList>
    </citation>
    <scope>NUCLEOTIDE SEQUENCE [LARGE SCALE GENOMIC DNA]</scope>
    <source>
        <strain evidence="3 4">ATCC 30894</strain>
    </source>
</reference>
<dbReference type="EMBL" id="VFQX01000068">
    <property type="protein sequence ID" value="KAF0972482.1"/>
    <property type="molecule type" value="Genomic_DNA"/>
</dbReference>
<dbReference type="RefSeq" id="XP_044557196.1">
    <property type="nucleotide sequence ID" value="XM_044713337.1"/>
</dbReference>
<proteinExistence type="predicted"/>
<evidence type="ECO:0000313" key="3">
    <source>
        <dbReference type="EMBL" id="KAF0972482.1"/>
    </source>
</evidence>
<sequence>MQFEETKDGKTKQTSLNFTNIRSLVREVIFRMLNASSTTTMSQRPSSEQIRSSSISVEPLSSSSSLTISNQDKALIEQLFGPSKIQNNTHRLQLKKEQLEKELEKNRHELLAKGKRNFNIVELHRKHGGSSVVFSGPRNQHPILMNGGSIEMHTLSACSVSSCSELQHDLLAACCTINIASNSLGFGKNIVFEVIVRILTFLISLLLHSR</sequence>
<feature type="compositionally biased region" description="Low complexity" evidence="2">
    <location>
        <begin position="42"/>
        <end position="56"/>
    </location>
</feature>
<dbReference type="AlphaFoldDB" id="A0A6A5BC64"/>
<organism evidence="3 4">
    <name type="scientific">Naegleria fowleri</name>
    <name type="common">Brain eating amoeba</name>
    <dbReference type="NCBI Taxonomy" id="5763"/>
    <lineage>
        <taxon>Eukaryota</taxon>
        <taxon>Discoba</taxon>
        <taxon>Heterolobosea</taxon>
        <taxon>Tetramitia</taxon>
        <taxon>Eutetramitia</taxon>
        <taxon>Vahlkampfiidae</taxon>
        <taxon>Naegleria</taxon>
    </lineage>
</organism>
<evidence type="ECO:0000256" key="1">
    <source>
        <dbReference type="SAM" id="Coils"/>
    </source>
</evidence>
<comment type="caution">
    <text evidence="3">The sequence shown here is derived from an EMBL/GenBank/DDBJ whole genome shotgun (WGS) entry which is preliminary data.</text>
</comment>